<dbReference type="AlphaFoldDB" id="A0A478FU63"/>
<sequence length="83" mass="9665">MITKELRSYDTQKIKSMVIQLKASILENRFKLAQGEITNTGIFKQSRKVIAQLLTILQERGEKITFKDWKAYSDSVKEKSDKK</sequence>
<dbReference type="Pfam" id="PF00831">
    <property type="entry name" value="Ribosomal_L29"/>
    <property type="match status" value="1"/>
</dbReference>
<dbReference type="InterPro" id="IPR050063">
    <property type="entry name" value="Ribosomal_protein_uL29"/>
</dbReference>
<dbReference type="GO" id="GO:0022625">
    <property type="term" value="C:cytosolic large ribosomal subunit"/>
    <property type="evidence" value="ECO:0007669"/>
    <property type="project" value="TreeGrafter"/>
</dbReference>
<dbReference type="GO" id="GO:0006412">
    <property type="term" value="P:translation"/>
    <property type="evidence" value="ECO:0007669"/>
    <property type="project" value="UniProtKB-UniRule"/>
</dbReference>
<dbReference type="InterPro" id="IPR001854">
    <property type="entry name" value="Ribosomal_uL29"/>
</dbReference>
<keyword evidence="3 5" id="KW-0687">Ribonucleoprotein</keyword>
<dbReference type="Gene3D" id="1.10.287.310">
    <property type="match status" value="1"/>
</dbReference>
<dbReference type="GO" id="GO:0003735">
    <property type="term" value="F:structural constituent of ribosome"/>
    <property type="evidence" value="ECO:0007669"/>
    <property type="project" value="InterPro"/>
</dbReference>
<gene>
    <name evidence="5 6" type="primary">rpmC</name>
    <name evidence="6" type="ORF">MHSWG343_09760</name>
</gene>
<evidence type="ECO:0000256" key="5">
    <source>
        <dbReference type="HAMAP-Rule" id="MF_00374"/>
    </source>
</evidence>
<evidence type="ECO:0000313" key="6">
    <source>
        <dbReference type="EMBL" id="GCE63969.1"/>
    </source>
</evidence>
<dbReference type="Proteomes" id="UP000324831">
    <property type="component" value="Unassembled WGS sequence"/>
</dbReference>
<evidence type="ECO:0000256" key="1">
    <source>
        <dbReference type="ARBA" id="ARBA00009254"/>
    </source>
</evidence>
<evidence type="ECO:0000256" key="4">
    <source>
        <dbReference type="ARBA" id="ARBA00035204"/>
    </source>
</evidence>
<organism evidence="6 7">
    <name type="scientific">Candidatus Mycoplasma haematohominis</name>
    <dbReference type="NCBI Taxonomy" id="1494318"/>
    <lineage>
        <taxon>Bacteria</taxon>
        <taxon>Bacillati</taxon>
        <taxon>Mycoplasmatota</taxon>
        <taxon>Mollicutes</taxon>
        <taxon>Mycoplasmataceae</taxon>
        <taxon>Mycoplasma</taxon>
    </lineage>
</organism>
<dbReference type="PANTHER" id="PTHR10916:SF0">
    <property type="entry name" value="LARGE RIBOSOMAL SUBUNIT PROTEIN UL29C"/>
    <property type="match status" value="1"/>
</dbReference>
<dbReference type="NCBIfam" id="TIGR00012">
    <property type="entry name" value="L29"/>
    <property type="match status" value="1"/>
</dbReference>
<accession>A0A478FU63</accession>
<proteinExistence type="inferred from homology"/>
<dbReference type="HAMAP" id="MF_00374">
    <property type="entry name" value="Ribosomal_uL29"/>
    <property type="match status" value="1"/>
</dbReference>
<comment type="similarity">
    <text evidence="1 5">Belongs to the universal ribosomal protein uL29 family.</text>
</comment>
<keyword evidence="2 5" id="KW-0689">Ribosomal protein</keyword>
<evidence type="ECO:0000313" key="7">
    <source>
        <dbReference type="Proteomes" id="UP000324831"/>
    </source>
</evidence>
<dbReference type="InterPro" id="IPR036049">
    <property type="entry name" value="Ribosomal_uL29_sf"/>
</dbReference>
<reference evidence="6 7" key="1">
    <citation type="submission" date="2019-01" db="EMBL/GenBank/DDBJ databases">
        <title>Draft genome sequences of Candidatus Mycoplasma haemohominis SWG34-3 identified from a patient with pyrexia, anemia and liver dysfunction.</title>
        <authorList>
            <person name="Sekizuka T."/>
            <person name="Hattori N."/>
            <person name="Katano H."/>
            <person name="Takuma T."/>
            <person name="Ito T."/>
            <person name="Arai N."/>
            <person name="Yanai R."/>
            <person name="Ishii S."/>
            <person name="Miura Y."/>
            <person name="Tokunaga T."/>
            <person name="Watanabe H."/>
            <person name="Nomura N."/>
            <person name="Eguchi J."/>
            <person name="Arai T."/>
            <person name="Hasegawa H."/>
            <person name="Nakamaki T."/>
            <person name="Wakita T."/>
            <person name="Niki Y."/>
            <person name="Kuroda M."/>
        </authorList>
    </citation>
    <scope>NUCLEOTIDE SEQUENCE [LARGE SCALE GENOMIC DNA]</scope>
    <source>
        <strain evidence="6">SWG34-3</strain>
    </source>
</reference>
<dbReference type="SUPFAM" id="SSF46561">
    <property type="entry name" value="Ribosomal protein L29 (L29p)"/>
    <property type="match status" value="1"/>
</dbReference>
<protein>
    <recommendedName>
        <fullName evidence="4 5">Large ribosomal subunit protein uL29</fullName>
    </recommendedName>
</protein>
<evidence type="ECO:0000256" key="3">
    <source>
        <dbReference type="ARBA" id="ARBA00023274"/>
    </source>
</evidence>
<comment type="caution">
    <text evidence="6">The sequence shown here is derived from an EMBL/GenBank/DDBJ whole genome shotgun (WGS) entry which is preliminary data.</text>
</comment>
<dbReference type="EMBL" id="BIMN01000006">
    <property type="protein sequence ID" value="GCE63969.1"/>
    <property type="molecule type" value="Genomic_DNA"/>
</dbReference>
<dbReference type="PANTHER" id="PTHR10916">
    <property type="entry name" value="60S RIBOSOMAL PROTEIN L35/50S RIBOSOMAL PROTEIN L29"/>
    <property type="match status" value="1"/>
</dbReference>
<evidence type="ECO:0000256" key="2">
    <source>
        <dbReference type="ARBA" id="ARBA00022980"/>
    </source>
</evidence>
<name>A0A478FU63_9MOLU</name>